<keyword evidence="1" id="KW-0547">Nucleotide-binding</keyword>
<name>A0A4Y6UZ76_SACBS</name>
<dbReference type="Gene3D" id="3.30.200.20">
    <property type="entry name" value="Phosphorylase Kinase, domain 1"/>
    <property type="match status" value="1"/>
</dbReference>
<dbReference type="PROSITE" id="PS50011">
    <property type="entry name" value="PROTEIN_KINASE_DOM"/>
    <property type="match status" value="1"/>
</dbReference>
<keyword evidence="4" id="KW-0418">Kinase</keyword>
<sequence>MRWASKCAKTAETVRSAAIAPERTGCQVAAPDLPEFTPGKVVTGEHQGGQYTIQALIGRGANGNVYLVRSAAGHPAALKAGPEKPELKAEVEVLAELKKRELENGDHRSFLLDADRFRTEDRSIPFYVMKFVRGMPIDAYIRKYGYRQIGAAGLGLLDRLSGLHRAGFIFGDLKPCHVLVEESGAVELVDYGGASAIGASVKQYSGWYDRKYWNAGSRTADPGYDLFAFAVLCLHVFDERGLRRLDGALLPQTRSAEDLVQLAGRIPALQVFRPWLERALHGRFTGSGEAHAYWKALCRLHPAKARRGSSRMLTAAFCGSLLLLGAVVYAALSL</sequence>
<dbReference type="Proteomes" id="UP000316968">
    <property type="component" value="Chromosome"/>
</dbReference>
<keyword evidence="4" id="KW-0723">Serine/threonine-protein kinase</keyword>
<keyword evidence="2" id="KW-1133">Transmembrane helix</keyword>
<dbReference type="SUPFAM" id="SSF56112">
    <property type="entry name" value="Protein kinase-like (PK-like)"/>
    <property type="match status" value="1"/>
</dbReference>
<dbReference type="EMBL" id="CP041217">
    <property type="protein sequence ID" value="QDH21305.1"/>
    <property type="molecule type" value="Genomic_DNA"/>
</dbReference>
<dbReference type="InterPro" id="IPR017441">
    <property type="entry name" value="Protein_kinase_ATP_BS"/>
</dbReference>
<dbReference type="GO" id="GO:0005524">
    <property type="term" value="F:ATP binding"/>
    <property type="evidence" value="ECO:0007669"/>
    <property type="project" value="UniProtKB-UniRule"/>
</dbReference>
<feature type="domain" description="Protein kinase" evidence="3">
    <location>
        <begin position="51"/>
        <end position="334"/>
    </location>
</feature>
<evidence type="ECO:0000259" key="3">
    <source>
        <dbReference type="PROSITE" id="PS50011"/>
    </source>
</evidence>
<keyword evidence="1" id="KW-0067">ATP-binding</keyword>
<accession>A0A4Y6UZ76</accession>
<dbReference type="Gene3D" id="1.10.510.10">
    <property type="entry name" value="Transferase(Phosphotransferase) domain 1"/>
    <property type="match status" value="1"/>
</dbReference>
<keyword evidence="2" id="KW-0472">Membrane</keyword>
<dbReference type="Pfam" id="PF00069">
    <property type="entry name" value="Pkinase"/>
    <property type="match status" value="1"/>
</dbReference>
<proteinExistence type="predicted"/>
<feature type="transmembrane region" description="Helical" evidence="2">
    <location>
        <begin position="312"/>
        <end position="332"/>
    </location>
</feature>
<evidence type="ECO:0000313" key="4">
    <source>
        <dbReference type="EMBL" id="QDH21305.1"/>
    </source>
</evidence>
<keyword evidence="5" id="KW-1185">Reference proteome</keyword>
<feature type="binding site" evidence="1">
    <location>
        <position position="79"/>
    </location>
    <ligand>
        <name>ATP</name>
        <dbReference type="ChEBI" id="CHEBI:30616"/>
    </ligand>
</feature>
<dbReference type="KEGG" id="saca:FFV09_10850"/>
<evidence type="ECO:0000256" key="2">
    <source>
        <dbReference type="SAM" id="Phobius"/>
    </source>
</evidence>
<dbReference type="AlphaFoldDB" id="A0A4Y6UZ76"/>
<evidence type="ECO:0000256" key="1">
    <source>
        <dbReference type="PROSITE-ProRule" id="PRU10141"/>
    </source>
</evidence>
<dbReference type="InterPro" id="IPR000719">
    <property type="entry name" value="Prot_kinase_dom"/>
</dbReference>
<gene>
    <name evidence="4" type="ORF">FFV09_10850</name>
</gene>
<evidence type="ECO:0000313" key="5">
    <source>
        <dbReference type="Proteomes" id="UP000316968"/>
    </source>
</evidence>
<keyword evidence="4" id="KW-0808">Transferase</keyword>
<protein>
    <submittedName>
        <fullName evidence="4">Serine/threonine protein kinase</fullName>
    </submittedName>
</protein>
<dbReference type="SMART" id="SM00220">
    <property type="entry name" value="S_TKc"/>
    <property type="match status" value="1"/>
</dbReference>
<dbReference type="InterPro" id="IPR011009">
    <property type="entry name" value="Kinase-like_dom_sf"/>
</dbReference>
<dbReference type="PROSITE" id="PS00107">
    <property type="entry name" value="PROTEIN_KINASE_ATP"/>
    <property type="match status" value="1"/>
</dbReference>
<organism evidence="4 5">
    <name type="scientific">Saccharibacillus brassicae</name>
    <dbReference type="NCBI Taxonomy" id="2583377"/>
    <lineage>
        <taxon>Bacteria</taxon>
        <taxon>Bacillati</taxon>
        <taxon>Bacillota</taxon>
        <taxon>Bacilli</taxon>
        <taxon>Bacillales</taxon>
        <taxon>Paenibacillaceae</taxon>
        <taxon>Saccharibacillus</taxon>
    </lineage>
</organism>
<keyword evidence="2" id="KW-0812">Transmembrane</keyword>
<reference evidence="4 5" key="1">
    <citation type="submission" date="2019-06" db="EMBL/GenBank/DDBJ databases">
        <title>Saccharibacillus brassicae sp. nov., an endophytic bacterium isolated from Chinese cabbage seeds (Brassica pekinensis).</title>
        <authorList>
            <person name="Jiang L."/>
            <person name="Lee J."/>
            <person name="Kim S.W."/>
        </authorList>
    </citation>
    <scope>NUCLEOTIDE SEQUENCE [LARGE SCALE GENOMIC DNA]</scope>
    <source>
        <strain evidence="5">KCTC 43072 / ATSA2</strain>
    </source>
</reference>
<dbReference type="OrthoDB" id="583109at2"/>
<dbReference type="GO" id="GO:0004674">
    <property type="term" value="F:protein serine/threonine kinase activity"/>
    <property type="evidence" value="ECO:0007669"/>
    <property type="project" value="UniProtKB-KW"/>
</dbReference>